<comment type="caution">
    <text evidence="1">The sequence shown here is derived from an EMBL/GenBank/DDBJ whole genome shotgun (WGS) entry which is preliminary data.</text>
</comment>
<keyword evidence="1" id="KW-0378">Hydrolase</keyword>
<dbReference type="PANTHER" id="PTHR43194">
    <property type="entry name" value="HYDROLASE ALPHA/BETA FOLD FAMILY"/>
    <property type="match status" value="1"/>
</dbReference>
<sequence>MSSPTVSHFSGRDGVRLAHREVGTGRPLVLLHGFTGDGTLWLRHGQAEALAARGHRVILPDFRGHGASARPQQASAYPLDVLADDGLALVEQLGLEDYDLGGYSLGARIVVRMLVRGATPGRSVVGGQGLREVLGIGGGAGGFVRRVFAGAGTFEPGSPEARAAEWYRSSGEDPVALLHVLDSVVATPVEPLGGVRVPTLVLIGSEDERAASADQLAAALPLGRLALVPGDHRTAAAAPEFVAAMLDFLGEGRGDGDGRGAERDG</sequence>
<dbReference type="InterPro" id="IPR029058">
    <property type="entry name" value="AB_hydrolase_fold"/>
</dbReference>
<reference evidence="1 2" key="1">
    <citation type="submission" date="2024-09" db="EMBL/GenBank/DDBJ databases">
        <authorList>
            <person name="Lee S.D."/>
        </authorList>
    </citation>
    <scope>NUCLEOTIDE SEQUENCE [LARGE SCALE GENOMIC DNA]</scope>
    <source>
        <strain evidence="1 2">N1-1</strain>
    </source>
</reference>
<dbReference type="GO" id="GO:0016787">
    <property type="term" value="F:hydrolase activity"/>
    <property type="evidence" value="ECO:0007669"/>
    <property type="project" value="UniProtKB-KW"/>
</dbReference>
<dbReference type="Gene3D" id="3.40.50.1820">
    <property type="entry name" value="alpha/beta hydrolase"/>
    <property type="match status" value="1"/>
</dbReference>
<dbReference type="SUPFAM" id="SSF53474">
    <property type="entry name" value="alpha/beta-Hydrolases"/>
    <property type="match status" value="1"/>
</dbReference>
<organism evidence="1 2">
    <name type="scientific">Streptacidiphilus alkalitolerans</name>
    <dbReference type="NCBI Taxonomy" id="3342712"/>
    <lineage>
        <taxon>Bacteria</taxon>
        <taxon>Bacillati</taxon>
        <taxon>Actinomycetota</taxon>
        <taxon>Actinomycetes</taxon>
        <taxon>Kitasatosporales</taxon>
        <taxon>Streptomycetaceae</taxon>
        <taxon>Streptacidiphilus</taxon>
    </lineage>
</organism>
<dbReference type="EMBL" id="JBHEZX010000015">
    <property type="protein sequence ID" value="MFC1413257.1"/>
    <property type="molecule type" value="Genomic_DNA"/>
</dbReference>
<keyword evidence="2" id="KW-1185">Reference proteome</keyword>
<evidence type="ECO:0000313" key="1">
    <source>
        <dbReference type="EMBL" id="MFC1413257.1"/>
    </source>
</evidence>
<evidence type="ECO:0000313" key="2">
    <source>
        <dbReference type="Proteomes" id="UP001592582"/>
    </source>
</evidence>
<name>A0ABV6VI35_9ACTN</name>
<dbReference type="PANTHER" id="PTHR43194:SF2">
    <property type="entry name" value="PEROXISOMAL MEMBRANE PROTEIN LPX1"/>
    <property type="match status" value="1"/>
</dbReference>
<accession>A0ABV6VI35</accession>
<dbReference type="InterPro" id="IPR000073">
    <property type="entry name" value="AB_hydrolase_1"/>
</dbReference>
<dbReference type="Pfam" id="PF00561">
    <property type="entry name" value="Abhydrolase_1"/>
    <property type="match status" value="1"/>
</dbReference>
<gene>
    <name evidence="1" type="ORF">ACEZDG_28720</name>
</gene>
<dbReference type="InterPro" id="IPR050228">
    <property type="entry name" value="Carboxylesterase_BioH"/>
</dbReference>
<dbReference type="Proteomes" id="UP001592582">
    <property type="component" value="Unassembled WGS sequence"/>
</dbReference>
<proteinExistence type="predicted"/>
<protein>
    <submittedName>
        <fullName evidence="1">Alpha/beta fold hydrolase</fullName>
    </submittedName>
</protein>